<dbReference type="Pfam" id="PF17064">
    <property type="entry name" value="QVR"/>
    <property type="match status" value="1"/>
</dbReference>
<organism evidence="4 5">
    <name type="scientific">Chionoecetes opilio</name>
    <name type="common">Atlantic snow crab</name>
    <name type="synonym">Cancer opilio</name>
    <dbReference type="NCBI Taxonomy" id="41210"/>
    <lineage>
        <taxon>Eukaryota</taxon>
        <taxon>Metazoa</taxon>
        <taxon>Ecdysozoa</taxon>
        <taxon>Arthropoda</taxon>
        <taxon>Crustacea</taxon>
        <taxon>Multicrustacea</taxon>
        <taxon>Malacostraca</taxon>
        <taxon>Eumalacostraca</taxon>
        <taxon>Eucarida</taxon>
        <taxon>Decapoda</taxon>
        <taxon>Pleocyemata</taxon>
        <taxon>Brachyura</taxon>
        <taxon>Eubrachyura</taxon>
        <taxon>Majoidea</taxon>
        <taxon>Majidae</taxon>
        <taxon>Chionoecetes</taxon>
    </lineage>
</organism>
<dbReference type="OrthoDB" id="6361918at2759"/>
<dbReference type="Proteomes" id="UP000770661">
    <property type="component" value="Unassembled WGS sequence"/>
</dbReference>
<keyword evidence="5" id="KW-1185">Reference proteome</keyword>
<comment type="caution">
    <text evidence="4">The sequence shown here is derived from an EMBL/GenBank/DDBJ whole genome shotgun (WGS) entry which is preliminary data.</text>
</comment>
<dbReference type="SUPFAM" id="SSF57302">
    <property type="entry name" value="Snake toxin-like"/>
    <property type="match status" value="1"/>
</dbReference>
<protein>
    <recommendedName>
        <fullName evidence="6">Protein sleepless</fullName>
    </recommendedName>
</protein>
<feature type="signal peptide" evidence="3">
    <location>
        <begin position="1"/>
        <end position="19"/>
    </location>
</feature>
<evidence type="ECO:0008006" key="6">
    <source>
        <dbReference type="Google" id="ProtNLM"/>
    </source>
</evidence>
<name>A0A8J5D3C6_CHIOP</name>
<evidence type="ECO:0000313" key="5">
    <source>
        <dbReference type="Proteomes" id="UP000770661"/>
    </source>
</evidence>
<reference evidence="4" key="1">
    <citation type="submission" date="2020-07" db="EMBL/GenBank/DDBJ databases">
        <title>The High-quality genome of the commercially important snow crab, Chionoecetes opilio.</title>
        <authorList>
            <person name="Jeong J.-H."/>
            <person name="Ryu S."/>
        </authorList>
    </citation>
    <scope>NUCLEOTIDE SEQUENCE</scope>
    <source>
        <strain evidence="4">MADBK_172401_WGS</strain>
        <tissue evidence="4">Digestive gland</tissue>
    </source>
</reference>
<evidence type="ECO:0000256" key="2">
    <source>
        <dbReference type="ARBA" id="ARBA00023180"/>
    </source>
</evidence>
<gene>
    <name evidence="4" type="ORF">GWK47_035125</name>
</gene>
<keyword evidence="1 3" id="KW-0732">Signal</keyword>
<proteinExistence type="predicted"/>
<dbReference type="AlphaFoldDB" id="A0A8J5D3C6"/>
<dbReference type="EMBL" id="JACEEZ010003624">
    <property type="protein sequence ID" value="KAG0727215.1"/>
    <property type="molecule type" value="Genomic_DNA"/>
</dbReference>
<evidence type="ECO:0000256" key="3">
    <source>
        <dbReference type="SAM" id="SignalP"/>
    </source>
</evidence>
<dbReference type="PANTHER" id="PTHR33562">
    <property type="entry name" value="ATILLA, ISOFORM B-RELATED-RELATED"/>
    <property type="match status" value="1"/>
</dbReference>
<feature type="chain" id="PRO_5035319374" description="Protein sleepless" evidence="3">
    <location>
        <begin position="20"/>
        <end position="135"/>
    </location>
</feature>
<dbReference type="GO" id="GO:0032222">
    <property type="term" value="P:regulation of synaptic transmission, cholinergic"/>
    <property type="evidence" value="ECO:0007669"/>
    <property type="project" value="InterPro"/>
</dbReference>
<dbReference type="InterPro" id="IPR045860">
    <property type="entry name" value="Snake_toxin-like_sf"/>
</dbReference>
<evidence type="ECO:0000256" key="1">
    <source>
        <dbReference type="ARBA" id="ARBA00022729"/>
    </source>
</evidence>
<dbReference type="InterPro" id="IPR031424">
    <property type="entry name" value="QVR-like"/>
</dbReference>
<dbReference type="GO" id="GO:0030431">
    <property type="term" value="P:sleep"/>
    <property type="evidence" value="ECO:0007669"/>
    <property type="project" value="InterPro"/>
</dbReference>
<sequence length="135" mass="14841">MSTAALILMFLLLPRDSAANLWCYECGTQVAGKPDCEEFHQASAWTPFWRECSKDSICVKILPAWPSEHNVLETVRGCAPRANHRGVVHREGCWSHPTASQSLVCFCGTNFCNAAHATTPLLPAILTAVFAVLLR</sequence>
<keyword evidence="2" id="KW-0325">Glycoprotein</keyword>
<dbReference type="InterPro" id="IPR050975">
    <property type="entry name" value="Sleep_regulator"/>
</dbReference>
<accession>A0A8J5D3C6</accession>
<evidence type="ECO:0000313" key="4">
    <source>
        <dbReference type="EMBL" id="KAG0727215.1"/>
    </source>
</evidence>